<gene>
    <name evidence="4" type="ORF">GA0074692_6386</name>
</gene>
<evidence type="ECO:0000313" key="4">
    <source>
        <dbReference type="EMBL" id="SCL41572.1"/>
    </source>
</evidence>
<dbReference type="Pfam" id="PF07228">
    <property type="entry name" value="SpoIIE"/>
    <property type="match status" value="1"/>
</dbReference>
<dbReference type="Proteomes" id="UP000198959">
    <property type="component" value="Unassembled WGS sequence"/>
</dbReference>
<evidence type="ECO:0000256" key="1">
    <source>
        <dbReference type="ARBA" id="ARBA00022801"/>
    </source>
</evidence>
<proteinExistence type="predicted"/>
<evidence type="ECO:0000313" key="5">
    <source>
        <dbReference type="Proteomes" id="UP000198959"/>
    </source>
</evidence>
<dbReference type="SMART" id="SM00331">
    <property type="entry name" value="PP2C_SIG"/>
    <property type="match status" value="1"/>
</dbReference>
<accession>A0A1C6TJ12</accession>
<feature type="region of interest" description="Disordered" evidence="2">
    <location>
        <begin position="1"/>
        <end position="30"/>
    </location>
</feature>
<evidence type="ECO:0000256" key="2">
    <source>
        <dbReference type="SAM" id="MobiDB-lite"/>
    </source>
</evidence>
<dbReference type="AlphaFoldDB" id="A0A1C6TJ12"/>
<reference evidence="5" key="1">
    <citation type="submission" date="2016-06" db="EMBL/GenBank/DDBJ databases">
        <authorList>
            <person name="Varghese N."/>
            <person name="Submissions Spin"/>
        </authorList>
    </citation>
    <scope>NUCLEOTIDE SEQUENCE [LARGE SCALE GENOMIC DNA]</scope>
    <source>
        <strain evidence="5">DSM 43817</strain>
    </source>
</reference>
<name>A0A1C6TJ12_9ACTN</name>
<feature type="domain" description="PPM-type phosphatase" evidence="3">
    <location>
        <begin position="331"/>
        <end position="553"/>
    </location>
</feature>
<dbReference type="InterPro" id="IPR036457">
    <property type="entry name" value="PPM-type-like_dom_sf"/>
</dbReference>
<dbReference type="InterPro" id="IPR052016">
    <property type="entry name" value="Bact_Sigma-Reg"/>
</dbReference>
<dbReference type="GO" id="GO:0016791">
    <property type="term" value="F:phosphatase activity"/>
    <property type="evidence" value="ECO:0007669"/>
    <property type="project" value="TreeGrafter"/>
</dbReference>
<dbReference type="InterPro" id="IPR029016">
    <property type="entry name" value="GAF-like_dom_sf"/>
</dbReference>
<dbReference type="SUPFAM" id="SSF81606">
    <property type="entry name" value="PP2C-like"/>
    <property type="match status" value="1"/>
</dbReference>
<protein>
    <submittedName>
        <fullName evidence="4">Stage II sporulation protein E (SpoIIE)</fullName>
    </submittedName>
</protein>
<evidence type="ECO:0000259" key="3">
    <source>
        <dbReference type="SMART" id="SM00331"/>
    </source>
</evidence>
<dbReference type="InterPro" id="IPR001932">
    <property type="entry name" value="PPM-type_phosphatase-like_dom"/>
</dbReference>
<dbReference type="PANTHER" id="PTHR43156:SF2">
    <property type="entry name" value="STAGE II SPORULATION PROTEIN E"/>
    <property type="match status" value="1"/>
</dbReference>
<sequence>MVTTTRRGGRPSPVGGEPTDSAHRRAGKAAVPTDAALARELLDGLAEAVVTVDSRGVVTLANAMAAELLPEVTPGGPLALAAVPALAEAARSGAAGFEAEHRGRRLRGICRPLRANGCAWYVRDVTEEQARTDALRAERAHTAFLAQAGSRLGLSLHRDQTLRAAVTLVVPYLADAAVVIHRPPLPAPPDAEPLWVRFADGDLEPVFGSGPADLADSVPGLAEALDGDHVDATPWLDTELAELGRVLPEDFGRSGAVLVTPMIGTNGAALVMMRRPGQGGFDQRDVEVAREFAARAGAALVTADLHGEQTHLARVLQASLFPPELPEIPGVALAGGYRAAGDSLRIGGDFYAVSATADGGTFALGDVCGKGVGAAVLTGRVRQSLQTLRLVEQRPLELMALLNRALFDAPEATRRSQFTTLLLGTFTTEADGALCLRVAGGGHPAPLVVGVDGAVRPVPVGGMPVGALSDARFVETRIRLAPGELLLAYTDGVIEARGGPGALEMFGEDRLRQALADGAGLPPRAVVDRVLRLLDKWFDGQSQDDIAMLAITPVTPPSARP</sequence>
<dbReference type="OrthoDB" id="5241041at2"/>
<keyword evidence="5" id="KW-1185">Reference proteome</keyword>
<dbReference type="PANTHER" id="PTHR43156">
    <property type="entry name" value="STAGE II SPORULATION PROTEIN E-RELATED"/>
    <property type="match status" value="1"/>
</dbReference>
<organism evidence="4 5">
    <name type="scientific">Micromonospora pallida</name>
    <dbReference type="NCBI Taxonomy" id="145854"/>
    <lineage>
        <taxon>Bacteria</taxon>
        <taxon>Bacillati</taxon>
        <taxon>Actinomycetota</taxon>
        <taxon>Actinomycetes</taxon>
        <taxon>Micromonosporales</taxon>
        <taxon>Micromonosporaceae</taxon>
        <taxon>Micromonospora</taxon>
    </lineage>
</organism>
<keyword evidence="1" id="KW-0378">Hydrolase</keyword>
<dbReference type="Gene3D" id="3.30.450.40">
    <property type="match status" value="1"/>
</dbReference>
<dbReference type="EMBL" id="FMHW01000002">
    <property type="protein sequence ID" value="SCL41572.1"/>
    <property type="molecule type" value="Genomic_DNA"/>
</dbReference>
<dbReference type="Gene3D" id="3.60.40.10">
    <property type="entry name" value="PPM-type phosphatase domain"/>
    <property type="match status" value="1"/>
</dbReference>
<dbReference type="STRING" id="145854.GA0074692_6386"/>